<evidence type="ECO:0000313" key="1">
    <source>
        <dbReference type="EMBL" id="MDX8150332.1"/>
    </source>
</evidence>
<accession>A0ABU4VG40</accession>
<sequence>MEVPITFRWTHLLAPAAEHLGEPVLAATPVSPVPRRAPGFGSWGHEPLTGAEVRYLAVTDVRVVVFSLDRGGPGEPYYRLLRVEIEVPRAEVVGVALGRAALVRPFRVHLLDGSAWPLEVSPLRSRLWGPVVDLLGALPHRDAPSTVGDAARPQDSTA</sequence>
<dbReference type="Proteomes" id="UP001277761">
    <property type="component" value="Unassembled WGS sequence"/>
</dbReference>
<evidence type="ECO:0000313" key="2">
    <source>
        <dbReference type="Proteomes" id="UP001277761"/>
    </source>
</evidence>
<dbReference type="EMBL" id="JAXAVX010000001">
    <property type="protein sequence ID" value="MDX8150332.1"/>
    <property type="molecule type" value="Genomic_DNA"/>
</dbReference>
<gene>
    <name evidence="1" type="ORF">SK069_01890</name>
</gene>
<name>A0ABU4VG40_9ACTN</name>
<reference evidence="1 2" key="1">
    <citation type="submission" date="2023-11" db="EMBL/GenBank/DDBJ databases">
        <authorList>
            <person name="Xu M."/>
            <person name="Jiang T."/>
        </authorList>
    </citation>
    <scope>NUCLEOTIDE SEQUENCE [LARGE SCALE GENOMIC DNA]</scope>
    <source>
        <strain evidence="1 2">SD</strain>
    </source>
</reference>
<comment type="caution">
    <text evidence="1">The sequence shown here is derived from an EMBL/GenBank/DDBJ whole genome shotgun (WGS) entry which is preliminary data.</text>
</comment>
<dbReference type="RefSeq" id="WP_319952482.1">
    <property type="nucleotide sequence ID" value="NZ_JAXAVX010000001.1"/>
</dbReference>
<protein>
    <recommendedName>
        <fullName evidence="3">SRPBCC family protein</fullName>
    </recommendedName>
</protein>
<organism evidence="1 2">
    <name type="scientific">Patulibacter brassicae</name>
    <dbReference type="NCBI Taxonomy" id="1705717"/>
    <lineage>
        <taxon>Bacteria</taxon>
        <taxon>Bacillati</taxon>
        <taxon>Actinomycetota</taxon>
        <taxon>Thermoleophilia</taxon>
        <taxon>Solirubrobacterales</taxon>
        <taxon>Patulibacteraceae</taxon>
        <taxon>Patulibacter</taxon>
    </lineage>
</organism>
<keyword evidence="2" id="KW-1185">Reference proteome</keyword>
<proteinExistence type="predicted"/>
<evidence type="ECO:0008006" key="3">
    <source>
        <dbReference type="Google" id="ProtNLM"/>
    </source>
</evidence>